<proteinExistence type="predicted"/>
<dbReference type="OrthoDB" id="3209103at2"/>
<name>E3J7T9_PSEI1</name>
<keyword evidence="1" id="KW-0560">Oxidoreductase</keyword>
<dbReference type="STRING" id="298654.FraEuI1c_2816"/>
<dbReference type="eggNOG" id="COG2141">
    <property type="taxonomic scope" value="Bacteria"/>
</dbReference>
<evidence type="ECO:0000313" key="5">
    <source>
        <dbReference type="Proteomes" id="UP000002484"/>
    </source>
</evidence>
<evidence type="ECO:0000313" key="4">
    <source>
        <dbReference type="EMBL" id="ADP80843.1"/>
    </source>
</evidence>
<sequence>MRLGLYVDMRNPPRWERSWDRHYGRWLERLEEAERLGAPSVWLTEHHFFDDGYLPQCWIYAAAIAARTSRLRIGSAVSLLPLHSPLEFAEQIALADVISGGRIEPGFGVGYRKPEYVAFGGDFKRRYLEFEDRIGALRALWGEVPGAERTVTPAPIQRPVPMWGGFGGPRGAGLAGRLGLGLQSLDRALLEPYLAGLRAGGHDESSARMGHTVQFFLSDDPEKAWSRISDHVSYRWLSYNRYMYEGTRREAAPPAYFDPDSIRDEVLIGTPDQVAAAIRARVAGLPVTDVFFWADFPGLPDELIDRHIELSLTELAPRLAADDGSSA</sequence>
<evidence type="ECO:0000256" key="2">
    <source>
        <dbReference type="ARBA" id="ARBA00023033"/>
    </source>
</evidence>
<keyword evidence="2" id="KW-0503">Monooxygenase</keyword>
<dbReference type="GO" id="GO:0004497">
    <property type="term" value="F:monooxygenase activity"/>
    <property type="evidence" value="ECO:0007669"/>
    <property type="project" value="UniProtKB-KW"/>
</dbReference>
<dbReference type="HOGENOM" id="CLU_027853_3_0_11"/>
<dbReference type="InterPro" id="IPR050766">
    <property type="entry name" value="Bact_Lucif_Oxidored"/>
</dbReference>
<dbReference type="Pfam" id="PF00296">
    <property type="entry name" value="Bac_luciferase"/>
    <property type="match status" value="1"/>
</dbReference>
<dbReference type="SUPFAM" id="SSF51679">
    <property type="entry name" value="Bacterial luciferase-like"/>
    <property type="match status" value="1"/>
</dbReference>
<dbReference type="Gene3D" id="3.20.20.30">
    <property type="entry name" value="Luciferase-like domain"/>
    <property type="match status" value="1"/>
</dbReference>
<feature type="domain" description="Luciferase-like" evidence="3">
    <location>
        <begin position="21"/>
        <end position="282"/>
    </location>
</feature>
<dbReference type="InParanoid" id="E3J7T9"/>
<dbReference type="RefSeq" id="WP_013423961.1">
    <property type="nucleotide sequence ID" value="NC_014666.1"/>
</dbReference>
<dbReference type="KEGG" id="fri:FraEuI1c_2816"/>
<protein>
    <submittedName>
        <fullName evidence="4">Luciferase-like, subgroup</fullName>
    </submittedName>
</protein>
<accession>E3J7T9</accession>
<keyword evidence="5" id="KW-1185">Reference proteome</keyword>
<dbReference type="InterPro" id="IPR011251">
    <property type="entry name" value="Luciferase-like_dom"/>
</dbReference>
<dbReference type="PANTHER" id="PTHR30137">
    <property type="entry name" value="LUCIFERASE-LIKE MONOOXYGENASE"/>
    <property type="match status" value="1"/>
</dbReference>
<evidence type="ECO:0000256" key="1">
    <source>
        <dbReference type="ARBA" id="ARBA00023002"/>
    </source>
</evidence>
<dbReference type="AlphaFoldDB" id="E3J7T9"/>
<gene>
    <name evidence="4" type="ordered locus">FraEuI1c_2816</name>
</gene>
<reference evidence="4 5" key="1">
    <citation type="submission" date="2010-10" db="EMBL/GenBank/DDBJ databases">
        <title>Complete sequence of Frankia sp. EuI1c.</title>
        <authorList>
            <consortium name="US DOE Joint Genome Institute"/>
            <person name="Lucas S."/>
            <person name="Copeland A."/>
            <person name="Lapidus A."/>
            <person name="Cheng J.-F."/>
            <person name="Bruce D."/>
            <person name="Goodwin L."/>
            <person name="Pitluck S."/>
            <person name="Chertkov O."/>
            <person name="Detter J.C."/>
            <person name="Han C."/>
            <person name="Tapia R."/>
            <person name="Land M."/>
            <person name="Hauser L."/>
            <person name="Jeffries C."/>
            <person name="Kyrpides N."/>
            <person name="Ivanova N."/>
            <person name="Mikhailova N."/>
            <person name="Beauchemin N."/>
            <person name="Sen A."/>
            <person name="Sur S.A."/>
            <person name="Gtari M."/>
            <person name="Wall L."/>
            <person name="Tisa L."/>
            <person name="Woyke T."/>
        </authorList>
    </citation>
    <scope>NUCLEOTIDE SEQUENCE [LARGE SCALE GENOMIC DNA]</scope>
    <source>
        <strain evidence="5">DSM 45817 / CECT 9037 / EuI1c</strain>
    </source>
</reference>
<dbReference type="Proteomes" id="UP000002484">
    <property type="component" value="Chromosome"/>
</dbReference>
<dbReference type="EMBL" id="CP002299">
    <property type="protein sequence ID" value="ADP80843.1"/>
    <property type="molecule type" value="Genomic_DNA"/>
</dbReference>
<dbReference type="GO" id="GO:0016705">
    <property type="term" value="F:oxidoreductase activity, acting on paired donors, with incorporation or reduction of molecular oxygen"/>
    <property type="evidence" value="ECO:0007669"/>
    <property type="project" value="InterPro"/>
</dbReference>
<dbReference type="PANTHER" id="PTHR30137:SF8">
    <property type="entry name" value="BLR5498 PROTEIN"/>
    <property type="match status" value="1"/>
</dbReference>
<evidence type="ECO:0000259" key="3">
    <source>
        <dbReference type="Pfam" id="PF00296"/>
    </source>
</evidence>
<dbReference type="GO" id="GO:0005829">
    <property type="term" value="C:cytosol"/>
    <property type="evidence" value="ECO:0007669"/>
    <property type="project" value="TreeGrafter"/>
</dbReference>
<organism evidence="4 5">
    <name type="scientific">Pseudofrankia inefficax (strain DSM 45817 / CECT 9037 / DDB 130130 / EuI1c)</name>
    <name type="common">Frankia inefficax</name>
    <dbReference type="NCBI Taxonomy" id="298654"/>
    <lineage>
        <taxon>Bacteria</taxon>
        <taxon>Bacillati</taxon>
        <taxon>Actinomycetota</taxon>
        <taxon>Actinomycetes</taxon>
        <taxon>Frankiales</taxon>
        <taxon>Frankiaceae</taxon>
        <taxon>Pseudofrankia</taxon>
    </lineage>
</organism>
<dbReference type="InterPro" id="IPR036661">
    <property type="entry name" value="Luciferase-like_sf"/>
</dbReference>